<dbReference type="Pfam" id="PF13303">
    <property type="entry name" value="PTS_EIIC_2"/>
    <property type="match status" value="1"/>
</dbReference>
<comment type="subcellular location">
    <subcellularLocation>
        <location evidence="1">Cell membrane</location>
        <topology evidence="1">Multi-pass membrane protein</topology>
    </subcellularLocation>
</comment>
<sequence length="338" mass="35100">MKEFLKRKGVHVSVKAYLIDALGYMALGLFSSLIIGLIMKTIGEQLHLPFFIDMGTLAMGLMGPAIGVAVAYGLGAPPLVIFAGAITGAAGAELGGPAGSYAAALISCEIGKLISKETKIDIIVTPFATILAGYSVAYLIGPFIADFMTMFGSWISWATLQRPIIMGILVALLMGLALTAPISSAAIAFMLGLSGIAAGAATIGCSAQMIGFAVSSYRENKMGGLLAQGLGTSMLQVPNIVRHPLILVPPTVAGVILAPFGTTLFPMENNPAGAGMGTSGLVGQIMAFTTMGFSMEVLIKVLLLHIIGPAVISLILSEYMRKRGWIKFGQMKIETGGK</sequence>
<evidence type="ECO:0000256" key="7">
    <source>
        <dbReference type="ARBA" id="ARBA00023136"/>
    </source>
</evidence>
<evidence type="ECO:0000256" key="5">
    <source>
        <dbReference type="ARBA" id="ARBA00022692"/>
    </source>
</evidence>
<reference evidence="10 11" key="1">
    <citation type="submission" date="2018-07" db="EMBL/GenBank/DDBJ databases">
        <title>Genomic Encyclopedia of Type Strains, Phase IV (KMG-IV): sequencing the most valuable type-strain genomes for metagenomic binning, comparative biology and taxonomic classification.</title>
        <authorList>
            <person name="Goeker M."/>
        </authorList>
    </citation>
    <scope>NUCLEOTIDE SEQUENCE [LARGE SCALE GENOMIC DNA]</scope>
    <source>
        <strain evidence="10 11">DSM 25281</strain>
    </source>
</reference>
<organism evidence="10 11">
    <name type="scientific">Falsibacillus pallidus</name>
    <dbReference type="NCBI Taxonomy" id="493781"/>
    <lineage>
        <taxon>Bacteria</taxon>
        <taxon>Bacillati</taxon>
        <taxon>Bacillota</taxon>
        <taxon>Bacilli</taxon>
        <taxon>Bacillales</taxon>
        <taxon>Bacillaceae</taxon>
        <taxon>Falsibacillus</taxon>
    </lineage>
</organism>
<feature type="transmembrane region" description="Helical" evidence="8">
    <location>
        <begin position="196"/>
        <end position="217"/>
    </location>
</feature>
<dbReference type="GO" id="GO:0005886">
    <property type="term" value="C:plasma membrane"/>
    <property type="evidence" value="ECO:0007669"/>
    <property type="project" value="UniProtKB-SubCell"/>
</dbReference>
<evidence type="ECO:0000313" key="11">
    <source>
        <dbReference type="Proteomes" id="UP000255326"/>
    </source>
</evidence>
<keyword evidence="3" id="KW-1003">Cell membrane</keyword>
<dbReference type="RefSeq" id="WP_114745184.1">
    <property type="nucleotide sequence ID" value="NZ_QQAY01000003.1"/>
</dbReference>
<feature type="transmembrane region" description="Helical" evidence="8">
    <location>
        <begin position="245"/>
        <end position="265"/>
    </location>
</feature>
<feature type="transmembrane region" description="Helical" evidence="8">
    <location>
        <begin position="50"/>
        <end position="74"/>
    </location>
</feature>
<evidence type="ECO:0000256" key="1">
    <source>
        <dbReference type="ARBA" id="ARBA00004651"/>
    </source>
</evidence>
<keyword evidence="7 8" id="KW-0472">Membrane</keyword>
<comment type="caution">
    <text evidence="10">The sequence shown here is derived from an EMBL/GenBank/DDBJ whole genome shotgun (WGS) entry which is preliminary data.</text>
</comment>
<dbReference type="InterPro" id="IPR003352">
    <property type="entry name" value="PTS_EIIC"/>
</dbReference>
<feature type="transmembrane region" description="Helical" evidence="8">
    <location>
        <begin position="297"/>
        <end position="317"/>
    </location>
</feature>
<evidence type="ECO:0000256" key="8">
    <source>
        <dbReference type="SAM" id="Phobius"/>
    </source>
</evidence>
<proteinExistence type="predicted"/>
<evidence type="ECO:0000256" key="2">
    <source>
        <dbReference type="ARBA" id="ARBA00022448"/>
    </source>
</evidence>
<evidence type="ECO:0000259" key="9">
    <source>
        <dbReference type="Pfam" id="PF13303"/>
    </source>
</evidence>
<feature type="transmembrane region" description="Helical" evidence="8">
    <location>
        <begin position="120"/>
        <end position="144"/>
    </location>
</feature>
<name>A0A370GKX4_9BACI</name>
<evidence type="ECO:0000313" key="10">
    <source>
        <dbReference type="EMBL" id="RDI44317.1"/>
    </source>
</evidence>
<dbReference type="Proteomes" id="UP000255326">
    <property type="component" value="Unassembled WGS sequence"/>
</dbReference>
<keyword evidence="5 8" id="KW-0812">Transmembrane</keyword>
<keyword evidence="6 8" id="KW-1133">Transmembrane helix</keyword>
<dbReference type="GO" id="GO:0009401">
    <property type="term" value="P:phosphoenolpyruvate-dependent sugar phosphotransferase system"/>
    <property type="evidence" value="ECO:0007669"/>
    <property type="project" value="InterPro"/>
</dbReference>
<accession>A0A370GKX4</accession>
<gene>
    <name evidence="10" type="ORF">DFR59_103389</name>
</gene>
<keyword evidence="11" id="KW-1185">Reference proteome</keyword>
<feature type="transmembrane region" description="Helical" evidence="8">
    <location>
        <begin position="164"/>
        <end position="189"/>
    </location>
</feature>
<dbReference type="EMBL" id="QQAY01000003">
    <property type="protein sequence ID" value="RDI44317.1"/>
    <property type="molecule type" value="Genomic_DNA"/>
</dbReference>
<keyword evidence="4" id="KW-0762">Sugar transport</keyword>
<feature type="domain" description="Phosphotransferase system EIIC" evidence="9">
    <location>
        <begin position="20"/>
        <end position="332"/>
    </location>
</feature>
<dbReference type="GO" id="GO:0008982">
    <property type="term" value="F:protein-N(PI)-phosphohistidine-sugar phosphotransferase activity"/>
    <property type="evidence" value="ECO:0007669"/>
    <property type="project" value="InterPro"/>
</dbReference>
<evidence type="ECO:0000256" key="4">
    <source>
        <dbReference type="ARBA" id="ARBA00022597"/>
    </source>
</evidence>
<feature type="transmembrane region" description="Helical" evidence="8">
    <location>
        <begin position="80"/>
        <end position="108"/>
    </location>
</feature>
<evidence type="ECO:0000256" key="3">
    <source>
        <dbReference type="ARBA" id="ARBA00022475"/>
    </source>
</evidence>
<evidence type="ECO:0000256" key="6">
    <source>
        <dbReference type="ARBA" id="ARBA00022989"/>
    </source>
</evidence>
<protein>
    <recommendedName>
        <fullName evidence="9">Phosphotransferase system EIIC domain-containing protein</fullName>
    </recommendedName>
</protein>
<dbReference type="AlphaFoldDB" id="A0A370GKX4"/>
<feature type="transmembrane region" description="Helical" evidence="8">
    <location>
        <begin position="16"/>
        <end position="38"/>
    </location>
</feature>
<dbReference type="OrthoDB" id="396983at2"/>
<keyword evidence="2" id="KW-0813">Transport</keyword>